<evidence type="ECO:0000313" key="1">
    <source>
        <dbReference type="EMBL" id="CAE0310007.1"/>
    </source>
</evidence>
<dbReference type="EMBL" id="HBIE01015935">
    <property type="protein sequence ID" value="CAE0310007.1"/>
    <property type="molecule type" value="Transcribed_RNA"/>
</dbReference>
<proteinExistence type="predicted"/>
<reference evidence="1" key="1">
    <citation type="submission" date="2021-01" db="EMBL/GenBank/DDBJ databases">
        <authorList>
            <person name="Corre E."/>
            <person name="Pelletier E."/>
            <person name="Niang G."/>
            <person name="Scheremetjew M."/>
            <person name="Finn R."/>
            <person name="Kale V."/>
            <person name="Holt S."/>
            <person name="Cochrane G."/>
            <person name="Meng A."/>
            <person name="Brown T."/>
            <person name="Cohen L."/>
        </authorList>
    </citation>
    <scope>NUCLEOTIDE SEQUENCE</scope>
    <source>
        <strain evidence="1">Fehren 1</strain>
    </source>
</reference>
<gene>
    <name evidence="1" type="ORF">FEHR0123_LOCUS4923</name>
</gene>
<sequence length="146" mass="17384">MLYIDLAFAQKKEGVRNTVVQQMDQYRDQVDQEKWLKAKLFNYPDWDSPVAVFDFEDLENTESMLVLCVRKSPGEEFRDEDVCYVWKGQDFDLSDYADSADMDENQFVQKCVEHYWGNDRSLTLSQVKMSWEQPDEPSDAFMHYFD</sequence>
<organism evidence="1">
    <name type="scientific">Favella ehrenbergii</name>
    <dbReference type="NCBI Taxonomy" id="182087"/>
    <lineage>
        <taxon>Eukaryota</taxon>
        <taxon>Sar</taxon>
        <taxon>Alveolata</taxon>
        <taxon>Ciliophora</taxon>
        <taxon>Intramacronucleata</taxon>
        <taxon>Spirotrichea</taxon>
        <taxon>Choreotrichia</taxon>
        <taxon>Tintinnida</taxon>
        <taxon>Xystonellidae</taxon>
        <taxon>Favella</taxon>
    </lineage>
</organism>
<dbReference type="AlphaFoldDB" id="A0A7S3MME1"/>
<name>A0A7S3MME1_9SPIT</name>
<protein>
    <submittedName>
        <fullName evidence="1">Uncharacterized protein</fullName>
    </submittedName>
</protein>
<accession>A0A7S3MME1</accession>